<accession>A0A917D3J0</accession>
<evidence type="ECO:0000256" key="2">
    <source>
        <dbReference type="SAM" id="Phobius"/>
    </source>
</evidence>
<organism evidence="4 5">
    <name type="scientific">Paenibacillus albidus</name>
    <dbReference type="NCBI Taxonomy" id="2041023"/>
    <lineage>
        <taxon>Bacteria</taxon>
        <taxon>Bacillati</taxon>
        <taxon>Bacillota</taxon>
        <taxon>Bacilli</taxon>
        <taxon>Bacillales</taxon>
        <taxon>Paenibacillaceae</taxon>
        <taxon>Paenibacillus</taxon>
    </lineage>
</organism>
<feature type="transmembrane region" description="Helical" evidence="2">
    <location>
        <begin position="93"/>
        <end position="109"/>
    </location>
</feature>
<feature type="transmembrane region" description="Helical" evidence="2">
    <location>
        <begin position="121"/>
        <end position="139"/>
    </location>
</feature>
<comment type="similarity">
    <text evidence="1">Belongs to the peptidase A24 family.</text>
</comment>
<dbReference type="PANTHER" id="PTHR30487">
    <property type="entry name" value="TYPE 4 PREPILIN-LIKE PROTEINS LEADER PEPTIDE-PROCESSING ENZYME"/>
    <property type="match status" value="1"/>
</dbReference>
<gene>
    <name evidence="4" type="ORF">GCM10010912_58070</name>
</gene>
<evidence type="ECO:0000256" key="1">
    <source>
        <dbReference type="ARBA" id="ARBA00005801"/>
    </source>
</evidence>
<dbReference type="Gene3D" id="1.20.120.1220">
    <property type="match status" value="1"/>
</dbReference>
<dbReference type="InterPro" id="IPR000045">
    <property type="entry name" value="Prepilin_IV_endopep_pep"/>
</dbReference>
<dbReference type="InterPro" id="IPR050882">
    <property type="entry name" value="Prepilin_peptidase/N-MTase"/>
</dbReference>
<name>A0A917D3J0_9BACL</name>
<keyword evidence="2" id="KW-0812">Transmembrane</keyword>
<dbReference type="AlphaFoldDB" id="A0A917D3J0"/>
<sequence length="140" mass="15373">MKLLLLSSLLILLILCSLSDIRWRKIPNSLVILILGLGVLHMLLYGSVLNSVTGLLLPAAPLLLLRRYYSSIGAGDIKLIATVGVWLGGLLNLSLFMAACLLCALVLLLKRAYTDHFPRSVPFAPFLAIPVIMSILWVMY</sequence>
<dbReference type="GO" id="GO:0005886">
    <property type="term" value="C:plasma membrane"/>
    <property type="evidence" value="ECO:0007669"/>
    <property type="project" value="TreeGrafter"/>
</dbReference>
<keyword evidence="5" id="KW-1185">Reference proteome</keyword>
<dbReference type="Pfam" id="PF01478">
    <property type="entry name" value="Peptidase_A24"/>
    <property type="match status" value="1"/>
</dbReference>
<reference evidence="4" key="2">
    <citation type="submission" date="2020-09" db="EMBL/GenBank/DDBJ databases">
        <authorList>
            <person name="Sun Q."/>
            <person name="Zhou Y."/>
        </authorList>
    </citation>
    <scope>NUCLEOTIDE SEQUENCE</scope>
    <source>
        <strain evidence="4">CGMCC 1.16134</strain>
    </source>
</reference>
<dbReference type="PANTHER" id="PTHR30487:SF0">
    <property type="entry name" value="PREPILIN LEADER PEPTIDASE_N-METHYLTRANSFERASE-RELATED"/>
    <property type="match status" value="1"/>
</dbReference>
<keyword evidence="2" id="KW-1133">Transmembrane helix</keyword>
<feature type="transmembrane region" description="Helical" evidence="2">
    <location>
        <begin position="29"/>
        <end position="56"/>
    </location>
</feature>
<evidence type="ECO:0000259" key="3">
    <source>
        <dbReference type="Pfam" id="PF01478"/>
    </source>
</evidence>
<proteinExistence type="inferred from homology"/>
<evidence type="ECO:0000313" key="5">
    <source>
        <dbReference type="Proteomes" id="UP000637643"/>
    </source>
</evidence>
<dbReference type="Proteomes" id="UP000637643">
    <property type="component" value="Unassembled WGS sequence"/>
</dbReference>
<feature type="domain" description="Prepilin type IV endopeptidase peptidase" evidence="3">
    <location>
        <begin position="9"/>
        <end position="107"/>
    </location>
</feature>
<evidence type="ECO:0000313" key="4">
    <source>
        <dbReference type="EMBL" id="GGG05792.1"/>
    </source>
</evidence>
<dbReference type="GO" id="GO:0006465">
    <property type="term" value="P:signal peptide processing"/>
    <property type="evidence" value="ECO:0007669"/>
    <property type="project" value="TreeGrafter"/>
</dbReference>
<keyword evidence="2" id="KW-0472">Membrane</keyword>
<reference evidence="4" key="1">
    <citation type="journal article" date="2014" name="Int. J. Syst. Evol. Microbiol.">
        <title>Complete genome sequence of Corynebacterium casei LMG S-19264T (=DSM 44701T), isolated from a smear-ripened cheese.</title>
        <authorList>
            <consortium name="US DOE Joint Genome Institute (JGI-PGF)"/>
            <person name="Walter F."/>
            <person name="Albersmeier A."/>
            <person name="Kalinowski J."/>
            <person name="Ruckert C."/>
        </authorList>
    </citation>
    <scope>NUCLEOTIDE SEQUENCE</scope>
    <source>
        <strain evidence="4">CGMCC 1.16134</strain>
    </source>
</reference>
<dbReference type="RefSeq" id="WP_189031050.1">
    <property type="nucleotide sequence ID" value="NZ_BMKR01000039.1"/>
</dbReference>
<dbReference type="GO" id="GO:0004190">
    <property type="term" value="F:aspartic-type endopeptidase activity"/>
    <property type="evidence" value="ECO:0007669"/>
    <property type="project" value="InterPro"/>
</dbReference>
<comment type="caution">
    <text evidence="4">The sequence shown here is derived from an EMBL/GenBank/DDBJ whole genome shotgun (WGS) entry which is preliminary data.</text>
</comment>
<dbReference type="EMBL" id="BMKR01000039">
    <property type="protein sequence ID" value="GGG05792.1"/>
    <property type="molecule type" value="Genomic_DNA"/>
</dbReference>
<protein>
    <recommendedName>
        <fullName evidence="3">Prepilin type IV endopeptidase peptidase domain-containing protein</fullName>
    </recommendedName>
</protein>